<protein>
    <submittedName>
        <fullName evidence="1">Uncharacterized protein</fullName>
    </submittedName>
</protein>
<dbReference type="EMBL" id="ACDX02000008">
    <property type="protein sequence ID" value="EFC88437.1"/>
    <property type="molecule type" value="Genomic_DNA"/>
</dbReference>
<dbReference type="AlphaFoldDB" id="D2ZWW1"/>
<evidence type="ECO:0000313" key="1">
    <source>
        <dbReference type="EMBL" id="EFC88437.1"/>
    </source>
</evidence>
<organism evidence="1 2">
    <name type="scientific">Neisseria mucosa (strain ATCC 25996 / DSM 4631 / NCTC 10774 / M26)</name>
    <dbReference type="NCBI Taxonomy" id="546266"/>
    <lineage>
        <taxon>Bacteria</taxon>
        <taxon>Pseudomonadati</taxon>
        <taxon>Pseudomonadota</taxon>
        <taxon>Betaproteobacteria</taxon>
        <taxon>Neisseriales</taxon>
        <taxon>Neisseriaceae</taxon>
        <taxon>Neisseria</taxon>
    </lineage>
</organism>
<sequence length="55" mass="6461">MRVEWFKGRLKRFQTTFSLHPVTKPCMLRVRVGVKQISTVKQILMFACCLISLFS</sequence>
<comment type="caution">
    <text evidence="1">The sequence shown here is derived from an EMBL/GenBank/DDBJ whole genome shotgun (WGS) entry which is preliminary data.</text>
</comment>
<proteinExistence type="predicted"/>
<gene>
    <name evidence="1" type="ORF">NEIMUCOT_05109</name>
</gene>
<evidence type="ECO:0000313" key="2">
    <source>
        <dbReference type="Proteomes" id="UP000003344"/>
    </source>
</evidence>
<dbReference type="Proteomes" id="UP000003344">
    <property type="component" value="Unassembled WGS sequence"/>
</dbReference>
<reference evidence="1 2" key="1">
    <citation type="submission" date="2009-10" db="EMBL/GenBank/DDBJ databases">
        <authorList>
            <person name="Weinstock G."/>
            <person name="Sodergren E."/>
            <person name="Clifton S."/>
            <person name="Fulton L."/>
            <person name="Fulton B."/>
            <person name="Courtney L."/>
            <person name="Fronick C."/>
            <person name="Harrison M."/>
            <person name="Strong C."/>
            <person name="Farmer C."/>
            <person name="Delahaunty K."/>
            <person name="Markovic C."/>
            <person name="Hall O."/>
            <person name="Minx P."/>
            <person name="Tomlinson C."/>
            <person name="Mitreva M."/>
            <person name="Nelson J."/>
            <person name="Hou S."/>
            <person name="Wollam A."/>
            <person name="Pepin K.H."/>
            <person name="Johnson M."/>
            <person name="Bhonagiri V."/>
            <person name="Nash W.E."/>
            <person name="Warren W."/>
            <person name="Chinwalla A."/>
            <person name="Mardis E.R."/>
            <person name="Wilson R.K."/>
        </authorList>
    </citation>
    <scope>NUCLEOTIDE SEQUENCE [LARGE SCALE GENOMIC DNA]</scope>
    <source>
        <strain evidence="2">ATCC 25996 / DSM 4631 / NCTC 10774 / M26</strain>
    </source>
</reference>
<dbReference type="STRING" id="546266.NEIMUCOT_05109"/>
<name>D2ZWW1_NEIM2</name>
<accession>D2ZWW1</accession>